<dbReference type="InterPro" id="IPR003395">
    <property type="entry name" value="RecF/RecN/SMC_N"/>
</dbReference>
<dbReference type="SMART" id="SM00968">
    <property type="entry name" value="SMC_hinge"/>
    <property type="match status" value="1"/>
</dbReference>
<evidence type="ECO:0000256" key="3">
    <source>
        <dbReference type="ARBA" id="ARBA00022840"/>
    </source>
</evidence>
<dbReference type="RefSeq" id="WP_012962988.1">
    <property type="nucleotide sequence ID" value="NC_013799.1"/>
</dbReference>
<comment type="domain">
    <text evidence="6">Contains large globular domains required for ATP hydrolysis at each terminus and a third globular domain forming a flexible hinge near the middle of the molecule. These domains are separated by coiled-coil structures.</text>
</comment>
<keyword evidence="2 6" id="KW-0547">Nucleotide-binding</keyword>
<dbReference type="Gene3D" id="3.30.70.1620">
    <property type="match status" value="1"/>
</dbReference>
<dbReference type="InterPro" id="IPR027417">
    <property type="entry name" value="P-loop_NTPase"/>
</dbReference>
<dbReference type="EMBL" id="AP011112">
    <property type="protein sequence ID" value="BAI68805.1"/>
    <property type="molecule type" value="Genomic_DNA"/>
</dbReference>
<dbReference type="GO" id="GO:0003677">
    <property type="term" value="F:DNA binding"/>
    <property type="evidence" value="ECO:0007669"/>
    <property type="project" value="UniProtKB-UniRule"/>
</dbReference>
<keyword evidence="3 6" id="KW-0067">ATP-binding</keyword>
<dbReference type="OrthoDB" id="9808768at2"/>
<evidence type="ECO:0000256" key="2">
    <source>
        <dbReference type="ARBA" id="ARBA00022741"/>
    </source>
</evidence>
<reference evidence="8 9" key="1">
    <citation type="journal article" date="2010" name="J. Bacteriol.">
        <title>Complete genome sequence of the thermophilic, obligately chemolithoautotrophic hydrogen-oxidizing bacterium Hydrogenobacter thermophilus TK-6.</title>
        <authorList>
            <person name="Arai H."/>
            <person name="Kanbe H."/>
            <person name="Ishii M."/>
            <person name="Igarashi Y."/>
        </authorList>
    </citation>
    <scope>NUCLEOTIDE SEQUENCE [LARGE SCALE GENOMIC DNA]</scope>
    <source>
        <strain evidence="9">DSM 6534 / IAM 12695 / TK-6 [Tokyo]</strain>
    </source>
</reference>
<dbReference type="PANTHER" id="PTHR43977">
    <property type="entry name" value="STRUCTURAL MAINTENANCE OF CHROMOSOMES PROTEIN 3"/>
    <property type="match status" value="1"/>
</dbReference>
<feature type="binding site" evidence="6">
    <location>
        <begin position="35"/>
        <end position="42"/>
    </location>
    <ligand>
        <name>ATP</name>
        <dbReference type="ChEBI" id="CHEBI:30616"/>
    </ligand>
</feature>
<dbReference type="GO" id="GO:0005524">
    <property type="term" value="F:ATP binding"/>
    <property type="evidence" value="ECO:0007669"/>
    <property type="project" value="UniProtKB-UniRule"/>
</dbReference>
<proteinExistence type="inferred from homology"/>
<dbReference type="Gene3D" id="3.40.50.300">
    <property type="entry name" value="P-loop containing nucleotide triphosphate hydrolases"/>
    <property type="match status" value="2"/>
</dbReference>
<evidence type="ECO:0000259" key="7">
    <source>
        <dbReference type="SMART" id="SM00968"/>
    </source>
</evidence>
<dbReference type="eggNOG" id="COG1196">
    <property type="taxonomic scope" value="Bacteria"/>
</dbReference>
<keyword evidence="9" id="KW-1185">Reference proteome</keyword>
<evidence type="ECO:0000313" key="9">
    <source>
        <dbReference type="Proteomes" id="UP000002574"/>
    </source>
</evidence>
<evidence type="ECO:0000256" key="6">
    <source>
        <dbReference type="HAMAP-Rule" id="MF_01894"/>
    </source>
</evidence>
<dbReference type="Pfam" id="PF06470">
    <property type="entry name" value="SMC_hinge"/>
    <property type="match status" value="1"/>
</dbReference>
<feature type="coiled-coil region" evidence="6">
    <location>
        <begin position="658"/>
        <end position="752"/>
    </location>
</feature>
<comment type="subunit">
    <text evidence="6">Homodimer.</text>
</comment>
<dbReference type="NCBIfam" id="TIGR02168">
    <property type="entry name" value="SMC_prok_B"/>
    <property type="match status" value="1"/>
</dbReference>
<sequence>MGAWIEKIVVEGFKSYGKGRVEIPLGPGFVGIVGPNGAGKSNIGDAISFALSLATAKTLRAKNLSYLIYTKDSDSSHHAYVEVHFKNEGTFPLEDSIIVISRKVDKDGRSIFRINGSVIRERDLKDLLAKAGLYENAYNIVLQGDVIRFLRMTPVERRKLIEEVAGIGEYEEKKQKALADLGEVELKLREFRLLIDEMEVQMERLSEDVRKLRRYRELENTLRDLHIKLLMKEAKATSQSIENLQALIEERKKELLEIREKLKVLELEYQQREEELRSVNDQLLPFREKLGKISSDIEYLEKSIKEAIKKREETQEEILRSESHLRSLRANLETLLEEEKHINSLITQKERQISAKEEEAKALYSALKSKEERLKVSLEEAQATQEKISIIRKDLDSKKRLLSSIDIKLREMDLKRERIMEEMQRLREEKEKLKSQMGENILKMENYRKMQKEEEVSLRKKKQELESLEERLRRIRKEREELIKEKAMLEAKLMSSEGDTLPFEGIEGVYGRGSELIRVKDHEYIKAVESAGGARLSYVVVEDENVAKACIERLKEVKGGRMNFIPLSRIKVPSLPPYPRRKGFIDFVVNLVEYDRKFEKAVRFIFGDTLLVENFQSAKDLGIGTYRMVTLEGEVFEKSGVISGGDAQSKGELGREFYAKEVDRLSLMEKRLKDEEEQVERLLKTVRQELIEKEGVLKILERRLKDTEESDKMSFERIKEMEDKLRKSQEYLEVLAKEREGLLKEREALGQEVFYLEEKLNNLLIKKQSILEHYRESGIESLRESYERELKNLDKLKEHLFSLNMKLKDVQKDLQNLQMEIKRKMAFLESAAGAVKEAEERIKKLKEEKAKLEESVKDLERTAYELYSKRDKLEDVCRDLQASIGGLRMQEETKREELAKYEMEKAKLEEKLNETTKKLRDLEFFGDVQDVKEGYTKIKEVMEKVRKQMEELGTINFKAEEDYKEYEARHRDYTERYQRLNQEKKAIRDMIEEIEAKKLNAFTEAFESINESLKKVFAELSPGGKAYMQVEKPEDPFSGGINLVVKPKGKEVQYLEAISGGEKTLVALSLIFAIQDYKPSPFYYFDEVDAHLDEANAKRVGQLIRKRSQKAQFIVVTLREVLASYADKLIGVSMRGGVSKVFPVKNMLVEVSNE</sequence>
<protein>
    <recommendedName>
        <fullName evidence="6">Chromosome partition protein Smc</fullName>
    </recommendedName>
</protein>
<dbReference type="GO" id="GO:0006260">
    <property type="term" value="P:DNA replication"/>
    <property type="evidence" value="ECO:0007669"/>
    <property type="project" value="UniProtKB-UniRule"/>
</dbReference>
<accession>D3DG53</accession>
<dbReference type="Gene3D" id="1.10.287.1490">
    <property type="match status" value="2"/>
</dbReference>
<dbReference type="KEGG" id="hte:Hydth_0337"/>
<evidence type="ECO:0000256" key="4">
    <source>
        <dbReference type="ARBA" id="ARBA00023054"/>
    </source>
</evidence>
<dbReference type="GO" id="GO:0007059">
    <property type="term" value="P:chromosome segregation"/>
    <property type="evidence" value="ECO:0007669"/>
    <property type="project" value="UniProtKB-UniRule"/>
</dbReference>
<dbReference type="InterPro" id="IPR010935">
    <property type="entry name" value="SMC_hinge"/>
</dbReference>
<keyword evidence="5 6" id="KW-0238">DNA-binding</keyword>
<evidence type="ECO:0000256" key="5">
    <source>
        <dbReference type="ARBA" id="ARBA00023125"/>
    </source>
</evidence>
<comment type="function">
    <text evidence="6">Required for chromosome condensation and partitioning.</text>
</comment>
<dbReference type="GO" id="GO:0005694">
    <property type="term" value="C:chromosome"/>
    <property type="evidence" value="ECO:0007669"/>
    <property type="project" value="InterPro"/>
</dbReference>
<dbReference type="GO" id="GO:0030261">
    <property type="term" value="P:chromosome condensation"/>
    <property type="evidence" value="ECO:0007669"/>
    <property type="project" value="InterPro"/>
</dbReference>
<feature type="coiled-coil region" evidence="6">
    <location>
        <begin position="779"/>
        <end position="925"/>
    </location>
</feature>
<dbReference type="PATRIC" id="fig|608538.5.peg.339"/>
<dbReference type="InterPro" id="IPR011890">
    <property type="entry name" value="SMC_prok"/>
</dbReference>
<dbReference type="InterPro" id="IPR024704">
    <property type="entry name" value="SMC"/>
</dbReference>
<dbReference type="AlphaFoldDB" id="D3DG53"/>
<dbReference type="Gene3D" id="1.20.1060.20">
    <property type="match status" value="1"/>
</dbReference>
<dbReference type="GO" id="GO:0016887">
    <property type="term" value="F:ATP hydrolysis activity"/>
    <property type="evidence" value="ECO:0007669"/>
    <property type="project" value="InterPro"/>
</dbReference>
<feature type="coiled-coil region" evidence="6">
    <location>
        <begin position="167"/>
        <end position="499"/>
    </location>
</feature>
<comment type="subcellular location">
    <subcellularLocation>
        <location evidence="6">Cytoplasm</location>
    </subcellularLocation>
</comment>
<name>D3DG53_HYDTT</name>
<dbReference type="SUPFAM" id="SSF52540">
    <property type="entry name" value="P-loop containing nucleoside triphosphate hydrolases"/>
    <property type="match status" value="2"/>
</dbReference>
<comment type="similarity">
    <text evidence="6">Belongs to the SMC family.</text>
</comment>
<dbReference type="HAMAP" id="MF_01894">
    <property type="entry name" value="Smc_prok"/>
    <property type="match status" value="1"/>
</dbReference>
<dbReference type="GO" id="GO:0007062">
    <property type="term" value="P:sister chromatid cohesion"/>
    <property type="evidence" value="ECO:0007669"/>
    <property type="project" value="InterPro"/>
</dbReference>
<dbReference type="GO" id="GO:0005737">
    <property type="term" value="C:cytoplasm"/>
    <property type="evidence" value="ECO:0007669"/>
    <property type="project" value="UniProtKB-SubCell"/>
</dbReference>
<dbReference type="PIRSF" id="PIRSF005719">
    <property type="entry name" value="SMC"/>
    <property type="match status" value="1"/>
</dbReference>
<dbReference type="Proteomes" id="UP000002574">
    <property type="component" value="Chromosome"/>
</dbReference>
<evidence type="ECO:0000313" key="8">
    <source>
        <dbReference type="EMBL" id="BAI68805.1"/>
    </source>
</evidence>
<feature type="coiled-coil region" evidence="6">
    <location>
        <begin position="956"/>
        <end position="1000"/>
    </location>
</feature>
<gene>
    <name evidence="6 8" type="primary">smc</name>
    <name evidence="8" type="ordered locus">HTH_0339</name>
</gene>
<feature type="domain" description="SMC hinge" evidence="7">
    <location>
        <begin position="507"/>
        <end position="622"/>
    </location>
</feature>
<dbReference type="NCBIfam" id="TIGR02169">
    <property type="entry name" value="SMC_prok_A"/>
    <property type="match status" value="1"/>
</dbReference>
<keyword evidence="4 6" id="KW-0175">Coiled coil</keyword>
<dbReference type="InterPro" id="IPR036277">
    <property type="entry name" value="SMC_hinge_sf"/>
</dbReference>
<dbReference type="SUPFAM" id="SSF75553">
    <property type="entry name" value="Smc hinge domain"/>
    <property type="match status" value="1"/>
</dbReference>
<evidence type="ECO:0000256" key="1">
    <source>
        <dbReference type="ARBA" id="ARBA00022490"/>
    </source>
</evidence>
<organism evidence="8 9">
    <name type="scientific">Hydrogenobacter thermophilus (strain DSM 6534 / IAM 12695 / TK-6)</name>
    <dbReference type="NCBI Taxonomy" id="608538"/>
    <lineage>
        <taxon>Bacteria</taxon>
        <taxon>Pseudomonadati</taxon>
        <taxon>Aquificota</taxon>
        <taxon>Aquificia</taxon>
        <taxon>Aquificales</taxon>
        <taxon>Aquificaceae</taxon>
        <taxon>Hydrogenobacter</taxon>
    </lineage>
</organism>
<dbReference type="KEGG" id="hth:HTH_0339"/>
<dbReference type="STRING" id="608538.HTH_0339"/>
<dbReference type="Pfam" id="PF02463">
    <property type="entry name" value="SMC_N"/>
    <property type="match status" value="1"/>
</dbReference>
<keyword evidence="1 6" id="KW-0963">Cytoplasm</keyword>